<organism evidence="1 2">
    <name type="scientific">Pristionchus mayeri</name>
    <dbReference type="NCBI Taxonomy" id="1317129"/>
    <lineage>
        <taxon>Eukaryota</taxon>
        <taxon>Metazoa</taxon>
        <taxon>Ecdysozoa</taxon>
        <taxon>Nematoda</taxon>
        <taxon>Chromadorea</taxon>
        <taxon>Rhabditida</taxon>
        <taxon>Rhabditina</taxon>
        <taxon>Diplogasteromorpha</taxon>
        <taxon>Diplogasteroidea</taxon>
        <taxon>Neodiplogasteridae</taxon>
        <taxon>Pristionchus</taxon>
    </lineage>
</organism>
<protein>
    <submittedName>
        <fullName evidence="1">Uncharacterized protein</fullName>
    </submittedName>
</protein>
<accession>A0AAN4Z364</accession>
<evidence type="ECO:0000313" key="1">
    <source>
        <dbReference type="EMBL" id="GMR29865.1"/>
    </source>
</evidence>
<sequence length="73" mass="8197">PGEGGRGSGRCGLGRSLDFHLDSRMINGLQLLWLLIRRHLISSDQLHILQWSLSLSSRALRRSSFALLHSSFI</sequence>
<keyword evidence="2" id="KW-1185">Reference proteome</keyword>
<comment type="caution">
    <text evidence="1">The sequence shown here is derived from an EMBL/GenBank/DDBJ whole genome shotgun (WGS) entry which is preliminary data.</text>
</comment>
<dbReference type="EMBL" id="BTRK01000001">
    <property type="protein sequence ID" value="GMR29865.1"/>
    <property type="molecule type" value="Genomic_DNA"/>
</dbReference>
<feature type="non-terminal residue" evidence="1">
    <location>
        <position position="1"/>
    </location>
</feature>
<name>A0AAN4Z364_9BILA</name>
<dbReference type="Proteomes" id="UP001328107">
    <property type="component" value="Unassembled WGS sequence"/>
</dbReference>
<reference evidence="2" key="1">
    <citation type="submission" date="2022-10" db="EMBL/GenBank/DDBJ databases">
        <title>Genome assembly of Pristionchus species.</title>
        <authorList>
            <person name="Yoshida K."/>
            <person name="Sommer R.J."/>
        </authorList>
    </citation>
    <scope>NUCLEOTIDE SEQUENCE [LARGE SCALE GENOMIC DNA]</scope>
    <source>
        <strain evidence="2">RS5460</strain>
    </source>
</reference>
<dbReference type="AlphaFoldDB" id="A0AAN4Z364"/>
<evidence type="ECO:0000313" key="2">
    <source>
        <dbReference type="Proteomes" id="UP001328107"/>
    </source>
</evidence>
<proteinExistence type="predicted"/>
<gene>
    <name evidence="1" type="ORF">PMAYCL1PPCAC_00059</name>
</gene>